<dbReference type="PRINTS" id="PR01407">
    <property type="entry name" value="BUTYPHLNCDUF"/>
</dbReference>
<comment type="similarity">
    <text evidence="2">Belongs to the TRIM/RBCC family.</text>
</comment>
<dbReference type="FunCoup" id="A0A6P5J8Z5">
    <property type="interactions" value="213"/>
</dbReference>
<dbReference type="GeneID" id="110199387"/>
<dbReference type="InterPro" id="IPR003879">
    <property type="entry name" value="Butyrophylin_SPRY"/>
</dbReference>
<feature type="coiled-coil region" evidence="8">
    <location>
        <begin position="130"/>
        <end position="189"/>
    </location>
</feature>
<feature type="domain" description="B box-type" evidence="10">
    <location>
        <begin position="81"/>
        <end position="122"/>
    </location>
</feature>
<evidence type="ECO:0000259" key="9">
    <source>
        <dbReference type="PROSITE" id="PS50089"/>
    </source>
</evidence>
<dbReference type="InterPro" id="IPR006574">
    <property type="entry name" value="PRY"/>
</dbReference>
<dbReference type="PROSITE" id="PS50188">
    <property type="entry name" value="B302_SPRY"/>
    <property type="match status" value="1"/>
</dbReference>
<dbReference type="InterPro" id="IPR001870">
    <property type="entry name" value="B30.2/SPRY"/>
</dbReference>
<dbReference type="Pfam" id="PF00097">
    <property type="entry name" value="zf-C3HC4"/>
    <property type="match status" value="1"/>
</dbReference>
<dbReference type="InterPro" id="IPR013320">
    <property type="entry name" value="ConA-like_dom_sf"/>
</dbReference>
<evidence type="ECO:0000256" key="7">
    <source>
        <dbReference type="PROSITE-ProRule" id="PRU00024"/>
    </source>
</evidence>
<evidence type="ECO:0000256" key="3">
    <source>
        <dbReference type="ARBA" id="ARBA00022490"/>
    </source>
</evidence>
<evidence type="ECO:0000256" key="5">
    <source>
        <dbReference type="ARBA" id="ARBA00022771"/>
    </source>
</evidence>
<dbReference type="GO" id="GO:0005737">
    <property type="term" value="C:cytoplasm"/>
    <property type="evidence" value="ECO:0007669"/>
    <property type="project" value="UniProtKB-SubCell"/>
</dbReference>
<dbReference type="InterPro" id="IPR018957">
    <property type="entry name" value="Znf_C3HC4_RING-type"/>
</dbReference>
<dbReference type="GO" id="GO:0008270">
    <property type="term" value="F:zinc ion binding"/>
    <property type="evidence" value="ECO:0007669"/>
    <property type="project" value="UniProtKB-KW"/>
</dbReference>
<dbReference type="InterPro" id="IPR043136">
    <property type="entry name" value="B30.2/SPRY_sf"/>
</dbReference>
<evidence type="ECO:0000313" key="13">
    <source>
        <dbReference type="RefSeq" id="XP_020829853.1"/>
    </source>
</evidence>
<evidence type="ECO:0000256" key="2">
    <source>
        <dbReference type="ARBA" id="ARBA00008518"/>
    </source>
</evidence>
<dbReference type="Proteomes" id="UP000515140">
    <property type="component" value="Unplaced"/>
</dbReference>
<dbReference type="InterPro" id="IPR003877">
    <property type="entry name" value="SPRY_dom"/>
</dbReference>
<evidence type="ECO:0000259" key="10">
    <source>
        <dbReference type="PROSITE" id="PS50119"/>
    </source>
</evidence>
<feature type="domain" description="B30.2/SPRY" evidence="11">
    <location>
        <begin position="279"/>
        <end position="468"/>
    </location>
</feature>
<dbReference type="InterPro" id="IPR013083">
    <property type="entry name" value="Znf_RING/FYVE/PHD"/>
</dbReference>
<keyword evidence="4" id="KW-0479">Metal-binding</keyword>
<accession>A0A6P5J8Z5</accession>
<evidence type="ECO:0000256" key="4">
    <source>
        <dbReference type="ARBA" id="ARBA00022723"/>
    </source>
</evidence>
<comment type="subcellular location">
    <subcellularLocation>
        <location evidence="1">Cytoplasm</location>
    </subcellularLocation>
</comment>
<evidence type="ECO:0000256" key="6">
    <source>
        <dbReference type="ARBA" id="ARBA00022833"/>
    </source>
</evidence>
<keyword evidence="8" id="KW-0175">Coiled coil</keyword>
<dbReference type="PROSITE" id="PS00518">
    <property type="entry name" value="ZF_RING_1"/>
    <property type="match status" value="1"/>
</dbReference>
<keyword evidence="5 7" id="KW-0863">Zinc-finger</keyword>
<sequence>MPSTPSLQTNHKGVHCPICTGPPEDPVTSPCGHTFCRSCLTPPSPMGAHPSRLCPICKKRQPEVLQPRVWATENIKILGKIGETHCDEHGEKIYFFCENDGEFLCVLCRESSNHQAHAVVLLDEAIQPYRERLRSRLEVLRVEKEEIEGMKCREDQKLQVLLTQIESKKQQVEGAFEQLQQVLEEQQRLLLDQLGKLEKAIWKERDHYIAKISEEIAHLGTHIKELEGKCQQPASELLKDVRMTLNRYEKGTYISPEPISPGLVRRIRDLHQKICVLPEMMGKFSENLLLHLETNTAGVTLDPQTASWSLMLSEDRKSVRYTRQKQNLPENPQRFDRLPAVLGAQGFSSGKHSWEIEVVLGDGGGCTVGVAREDMKRKGELGLSTEEGIWAVIFSYHQCWASTSPGTDLPLSEIPHRVRVTLDYNGGYVTLSDAETQTTIFAFPASFSGKIFPFFAIWKKGSRLTLKP</sequence>
<dbReference type="SMART" id="SM00589">
    <property type="entry name" value="PRY"/>
    <property type="match status" value="1"/>
</dbReference>
<dbReference type="SUPFAM" id="SSF57850">
    <property type="entry name" value="RING/U-box"/>
    <property type="match status" value="1"/>
</dbReference>
<dbReference type="PANTHER" id="PTHR24103">
    <property type="entry name" value="E3 UBIQUITIN-PROTEIN LIGASE TRIM"/>
    <property type="match status" value="1"/>
</dbReference>
<keyword evidence="6" id="KW-0862">Zinc</keyword>
<dbReference type="GO" id="GO:0045087">
    <property type="term" value="P:innate immune response"/>
    <property type="evidence" value="ECO:0007669"/>
    <property type="project" value="UniProtKB-ARBA"/>
</dbReference>
<dbReference type="Gene3D" id="3.30.160.60">
    <property type="entry name" value="Classic Zinc Finger"/>
    <property type="match status" value="1"/>
</dbReference>
<dbReference type="KEGG" id="pcw:110199387"/>
<dbReference type="Gene3D" id="2.60.120.920">
    <property type="match status" value="1"/>
</dbReference>
<dbReference type="SMART" id="SM00336">
    <property type="entry name" value="BBOX"/>
    <property type="match status" value="1"/>
</dbReference>
<gene>
    <name evidence="13" type="primary">TRIM15</name>
</gene>
<dbReference type="SMART" id="SM00184">
    <property type="entry name" value="RING"/>
    <property type="match status" value="1"/>
</dbReference>
<dbReference type="InterPro" id="IPR000315">
    <property type="entry name" value="Znf_B-box"/>
</dbReference>
<evidence type="ECO:0000256" key="1">
    <source>
        <dbReference type="ARBA" id="ARBA00004496"/>
    </source>
</evidence>
<evidence type="ECO:0000256" key="8">
    <source>
        <dbReference type="SAM" id="Coils"/>
    </source>
</evidence>
<dbReference type="PROSITE" id="PS50119">
    <property type="entry name" value="ZF_BBOX"/>
    <property type="match status" value="1"/>
</dbReference>
<dbReference type="SUPFAM" id="SSF57845">
    <property type="entry name" value="B-box zinc-binding domain"/>
    <property type="match status" value="1"/>
</dbReference>
<protein>
    <submittedName>
        <fullName evidence="13">LOW QUALITY PROTEIN: tripartite motif-containing protein 15</fullName>
    </submittedName>
</protein>
<dbReference type="InterPro" id="IPR017907">
    <property type="entry name" value="Znf_RING_CS"/>
</dbReference>
<evidence type="ECO:0000313" key="12">
    <source>
        <dbReference type="Proteomes" id="UP000515140"/>
    </source>
</evidence>
<dbReference type="AlphaFoldDB" id="A0A6P5J8Z5"/>
<evidence type="ECO:0000259" key="11">
    <source>
        <dbReference type="PROSITE" id="PS50188"/>
    </source>
</evidence>
<proteinExistence type="inferred from homology"/>
<keyword evidence="12" id="KW-1185">Reference proteome</keyword>
<dbReference type="Pfam" id="PF00622">
    <property type="entry name" value="SPRY"/>
    <property type="match status" value="1"/>
</dbReference>
<dbReference type="CDD" id="cd15826">
    <property type="entry name" value="SPRY_PRY_TRIM15"/>
    <property type="match status" value="1"/>
</dbReference>
<dbReference type="InterPro" id="IPR050143">
    <property type="entry name" value="TRIM/RBCC"/>
</dbReference>
<keyword evidence="3" id="KW-0963">Cytoplasm</keyword>
<dbReference type="SMART" id="SM00449">
    <property type="entry name" value="SPRY"/>
    <property type="match status" value="1"/>
</dbReference>
<dbReference type="Pfam" id="PF13765">
    <property type="entry name" value="PRY"/>
    <property type="match status" value="1"/>
</dbReference>
<dbReference type="FunFam" id="2.60.120.920:FF:000044">
    <property type="entry name" value="Tripartite motif-containing protein 10"/>
    <property type="match status" value="1"/>
</dbReference>
<organism evidence="12 13">
    <name type="scientific">Phascolarctos cinereus</name>
    <name type="common">Koala</name>
    <dbReference type="NCBI Taxonomy" id="38626"/>
    <lineage>
        <taxon>Eukaryota</taxon>
        <taxon>Metazoa</taxon>
        <taxon>Chordata</taxon>
        <taxon>Craniata</taxon>
        <taxon>Vertebrata</taxon>
        <taxon>Euteleostomi</taxon>
        <taxon>Mammalia</taxon>
        <taxon>Metatheria</taxon>
        <taxon>Diprotodontia</taxon>
        <taxon>Phascolarctidae</taxon>
        <taxon>Phascolarctos</taxon>
    </lineage>
</organism>
<dbReference type="SUPFAM" id="SSF49899">
    <property type="entry name" value="Concanavalin A-like lectins/glucanases"/>
    <property type="match status" value="1"/>
</dbReference>
<dbReference type="Gene3D" id="3.30.40.10">
    <property type="entry name" value="Zinc/RING finger domain, C3HC4 (zinc finger)"/>
    <property type="match status" value="1"/>
</dbReference>
<reference evidence="13" key="1">
    <citation type="submission" date="2025-08" db="UniProtKB">
        <authorList>
            <consortium name="RefSeq"/>
        </authorList>
    </citation>
    <scope>IDENTIFICATION</scope>
    <source>
        <tissue evidence="13">Spleen</tissue>
    </source>
</reference>
<dbReference type="RefSeq" id="XP_020829853.1">
    <property type="nucleotide sequence ID" value="XM_020974194.1"/>
</dbReference>
<name>A0A6P5J8Z5_PHACI</name>
<dbReference type="CTD" id="89870"/>
<dbReference type="InterPro" id="IPR001841">
    <property type="entry name" value="Znf_RING"/>
</dbReference>
<feature type="domain" description="RING-type" evidence="9">
    <location>
        <begin position="16"/>
        <end position="58"/>
    </location>
</feature>
<dbReference type="Pfam" id="PF00643">
    <property type="entry name" value="zf-B_box"/>
    <property type="match status" value="1"/>
</dbReference>
<dbReference type="PROSITE" id="PS50089">
    <property type="entry name" value="ZF_RING_2"/>
    <property type="match status" value="1"/>
</dbReference>
<dbReference type="InParanoid" id="A0A6P5J8Z5"/>